<evidence type="ECO:0000259" key="1">
    <source>
        <dbReference type="PROSITE" id="PS50943"/>
    </source>
</evidence>
<dbReference type="RefSeq" id="WP_210667130.1">
    <property type="nucleotide sequence ID" value="NZ_JAGFBV010000023.1"/>
</dbReference>
<dbReference type="SUPFAM" id="SSF47413">
    <property type="entry name" value="lambda repressor-like DNA-binding domains"/>
    <property type="match status" value="1"/>
</dbReference>
<accession>A0A940XB09</accession>
<dbReference type="InterPro" id="IPR010982">
    <property type="entry name" value="Lambda_DNA-bd_dom_sf"/>
</dbReference>
<name>A0A940XB09_9FLAO</name>
<dbReference type="PROSITE" id="PS50943">
    <property type="entry name" value="HTH_CROC1"/>
    <property type="match status" value="1"/>
</dbReference>
<keyword evidence="3" id="KW-1185">Reference proteome</keyword>
<feature type="domain" description="HTH cro/C1-type" evidence="1">
    <location>
        <begin position="96"/>
        <end position="151"/>
    </location>
</feature>
<dbReference type="AlphaFoldDB" id="A0A940XB09"/>
<organism evidence="2 3">
    <name type="scientific">Flavobacterium geliluteum</name>
    <dbReference type="NCBI Taxonomy" id="2816120"/>
    <lineage>
        <taxon>Bacteria</taxon>
        <taxon>Pseudomonadati</taxon>
        <taxon>Bacteroidota</taxon>
        <taxon>Flavobacteriia</taxon>
        <taxon>Flavobacteriales</taxon>
        <taxon>Flavobacteriaceae</taxon>
        <taxon>Flavobacterium</taxon>
    </lineage>
</organism>
<dbReference type="Proteomes" id="UP000675047">
    <property type="component" value="Unassembled WGS sequence"/>
</dbReference>
<reference evidence="2 3" key="1">
    <citation type="submission" date="2021-03" db="EMBL/GenBank/DDBJ databases">
        <title>Flavobacterium Flabelliformis Sp. Nov. And Flavobacterium Geliluteum Sp. Nov., Two Novel Multidrug Resistant Psychrophilic Species Isolated From Antarctica.</title>
        <authorList>
            <person name="Kralova S."/>
            <person name="Busse H.J."/>
            <person name="Bezdicek M."/>
            <person name="Nykrynova M."/>
            <person name="Kroupova E."/>
            <person name="Krsek D."/>
            <person name="Sedlacek I."/>
        </authorList>
    </citation>
    <scope>NUCLEOTIDE SEQUENCE [LARGE SCALE GENOMIC DNA]</scope>
    <source>
        <strain evidence="2 3">P7388</strain>
    </source>
</reference>
<gene>
    <name evidence="2" type="ORF">J3495_13840</name>
</gene>
<sequence>MKTNFDIEKFIESGSINNELDLERAIIADRKLRLLSKESVHFKNLRKKLRDLIEVYENKEWSNLDNLTDEKVIESDKSEIIAERERVFLENRKQQIRKKLKALDLTQENLGHILGHKSKTHMSELMNGIKPFTLKDLIIINRLLKIDIKELIPIFLSREDQIKVKSAVIELNKPQIKLEKADLLFSF</sequence>
<dbReference type="GO" id="GO:0003677">
    <property type="term" value="F:DNA binding"/>
    <property type="evidence" value="ECO:0007669"/>
    <property type="project" value="InterPro"/>
</dbReference>
<proteinExistence type="predicted"/>
<dbReference type="CDD" id="cd00093">
    <property type="entry name" value="HTH_XRE"/>
    <property type="match status" value="1"/>
</dbReference>
<dbReference type="Gene3D" id="1.10.260.40">
    <property type="entry name" value="lambda repressor-like DNA-binding domains"/>
    <property type="match status" value="1"/>
</dbReference>
<comment type="caution">
    <text evidence="2">The sequence shown here is derived from an EMBL/GenBank/DDBJ whole genome shotgun (WGS) entry which is preliminary data.</text>
</comment>
<evidence type="ECO:0000313" key="2">
    <source>
        <dbReference type="EMBL" id="MBP4139157.1"/>
    </source>
</evidence>
<dbReference type="EMBL" id="JAGFBV010000023">
    <property type="protein sequence ID" value="MBP4139157.1"/>
    <property type="molecule type" value="Genomic_DNA"/>
</dbReference>
<protein>
    <submittedName>
        <fullName evidence="2">Transcriptional regulator</fullName>
    </submittedName>
</protein>
<dbReference type="InterPro" id="IPR001387">
    <property type="entry name" value="Cro/C1-type_HTH"/>
</dbReference>
<evidence type="ECO:0000313" key="3">
    <source>
        <dbReference type="Proteomes" id="UP000675047"/>
    </source>
</evidence>